<dbReference type="GO" id="GO:0016747">
    <property type="term" value="F:acyltransferase activity, transferring groups other than amino-acyl groups"/>
    <property type="evidence" value="ECO:0007669"/>
    <property type="project" value="InterPro"/>
</dbReference>
<feature type="domain" description="Nose resistant-to-fluoxetine protein N-terminal" evidence="3">
    <location>
        <begin position="43"/>
        <end position="176"/>
    </location>
</feature>
<keyword evidence="1" id="KW-0472">Membrane</keyword>
<feature type="transmembrane region" description="Helical" evidence="1">
    <location>
        <begin position="295"/>
        <end position="317"/>
    </location>
</feature>
<dbReference type="Pfam" id="PF01757">
    <property type="entry name" value="Acyl_transf_3"/>
    <property type="match status" value="1"/>
</dbReference>
<feature type="signal peptide" evidence="2">
    <location>
        <begin position="1"/>
        <end position="15"/>
    </location>
</feature>
<dbReference type="OMA" id="HLIICGT"/>
<evidence type="ECO:0000313" key="4">
    <source>
        <dbReference type="EMBL" id="SPP78701.1"/>
    </source>
</evidence>
<feature type="transmembrane region" description="Helical" evidence="1">
    <location>
        <begin position="438"/>
        <end position="460"/>
    </location>
</feature>
<dbReference type="PANTHER" id="PTHR11161">
    <property type="entry name" value="O-ACYLTRANSFERASE"/>
    <property type="match status" value="1"/>
</dbReference>
<feature type="transmembrane region" description="Helical" evidence="1">
    <location>
        <begin position="537"/>
        <end position="558"/>
    </location>
</feature>
<dbReference type="PANTHER" id="PTHR11161:SF15">
    <property type="entry name" value="GH19286P-RELATED"/>
    <property type="match status" value="1"/>
</dbReference>
<proteinExistence type="predicted"/>
<gene>
    <name evidence="4" type="ORF">DGUA_6G011416</name>
</gene>
<protein>
    <submittedName>
        <fullName evidence="4">Blast:Nose resistant to fluoxetine protein 6</fullName>
    </submittedName>
</protein>
<keyword evidence="1" id="KW-1133">Transmembrane helix</keyword>
<feature type="transmembrane region" description="Helical" evidence="1">
    <location>
        <begin position="620"/>
        <end position="643"/>
    </location>
</feature>
<keyword evidence="1" id="KW-0812">Transmembrane</keyword>
<organism evidence="4 5">
    <name type="scientific">Drosophila guanche</name>
    <name type="common">Fruit fly</name>
    <dbReference type="NCBI Taxonomy" id="7266"/>
    <lineage>
        <taxon>Eukaryota</taxon>
        <taxon>Metazoa</taxon>
        <taxon>Ecdysozoa</taxon>
        <taxon>Arthropoda</taxon>
        <taxon>Hexapoda</taxon>
        <taxon>Insecta</taxon>
        <taxon>Pterygota</taxon>
        <taxon>Neoptera</taxon>
        <taxon>Endopterygota</taxon>
        <taxon>Diptera</taxon>
        <taxon>Brachycera</taxon>
        <taxon>Muscomorpha</taxon>
        <taxon>Ephydroidea</taxon>
        <taxon>Drosophilidae</taxon>
        <taxon>Drosophila</taxon>
        <taxon>Sophophora</taxon>
    </lineage>
</organism>
<reference evidence="5" key="1">
    <citation type="submission" date="2018-01" db="EMBL/GenBank/DDBJ databases">
        <authorList>
            <person name="Alioto T."/>
            <person name="Alioto T."/>
        </authorList>
    </citation>
    <scope>NUCLEOTIDE SEQUENCE [LARGE SCALE GENOMIC DNA]</scope>
</reference>
<keyword evidence="5" id="KW-1185">Reference proteome</keyword>
<dbReference type="Pfam" id="PF20146">
    <property type="entry name" value="NRF"/>
    <property type="match status" value="1"/>
</dbReference>
<dbReference type="SMART" id="SM00703">
    <property type="entry name" value="NRF"/>
    <property type="match status" value="1"/>
</dbReference>
<keyword evidence="2" id="KW-0732">Signal</keyword>
<evidence type="ECO:0000256" key="2">
    <source>
        <dbReference type="SAM" id="SignalP"/>
    </source>
</evidence>
<feature type="chain" id="PRO_5017444426" evidence="2">
    <location>
        <begin position="16"/>
        <end position="665"/>
    </location>
</feature>
<dbReference type="OrthoDB" id="7486572at2759"/>
<accession>A0A3B0K108</accession>
<feature type="transmembrane region" description="Helical" evidence="1">
    <location>
        <begin position="591"/>
        <end position="608"/>
    </location>
</feature>
<dbReference type="EMBL" id="OUUW01000003">
    <property type="protein sequence ID" value="SPP78701.1"/>
    <property type="molecule type" value="Genomic_DNA"/>
</dbReference>
<evidence type="ECO:0000256" key="1">
    <source>
        <dbReference type="SAM" id="Phobius"/>
    </source>
</evidence>
<dbReference type="InterPro" id="IPR052728">
    <property type="entry name" value="O2_lipid_transport_reg"/>
</dbReference>
<dbReference type="AlphaFoldDB" id="A0A3B0K108"/>
<name>A0A3B0K108_DROGU</name>
<sequence length="665" mass="75437">MLIILLLFKVLAVLGDGVGWPWGNTSLLVDIVRTVPKSYNATMSQCEKELLSLRDAWQDRQFWALKALDASGEGFSNIMLGQSSWLGSRATCRAVNEPVLRQLTPQQSKLLEEVAPFPFDYQVAYIRARSPWQMSVSIKEDPLLHIGLCLPRSCSTPRVEQLLRQALGTGHSFQRWQMRPQLEYAKKPQLRSEFYRSRSLHLLLAVAAGTLLLTVLASTGLADSSRMLACFHVSSNWQRLRRAVNPSQENSVINGLRVGAAFILLGVHVMWYKYYSVDPSLEILDKLVTMTMQHTYVPLVVEVFFVISGYLTVTNFLRDEQLQQNIARDSLGSNAHRYCRQLLHRYLRLAPLQFVVLLLTTLSMEYQRQVSVFHITDPLDALCPRHWHRYLLFIQNLFPLVELCGNWTWSLACDMQIHMLALLLLFTHARHPRVVRWLVVLLMAGNFGYTVVMMNVLNVAGHFESFVNTAEWFYVNPIVRLLPYIVGAAYGYSQARGCATPFDQLLPNWWSKLGLLCAALSVTHQIFGAHLSSPLVITIFMILFRLLFATGISHLINWGDNPNASEPRAPAPTRWLLALLQANSMQRASRFTYAIYLLNPIVILNFYYSFSSGLQADAAMIFLLTVAHSVICYVLAIGLTLIIETPFNRLSNLLLTAIFGKEKSP</sequence>
<dbReference type="InterPro" id="IPR002656">
    <property type="entry name" value="Acyl_transf_3_dom"/>
</dbReference>
<evidence type="ECO:0000313" key="5">
    <source>
        <dbReference type="Proteomes" id="UP000268350"/>
    </source>
</evidence>
<evidence type="ECO:0000259" key="3">
    <source>
        <dbReference type="SMART" id="SM00703"/>
    </source>
</evidence>
<feature type="transmembrane region" description="Helical" evidence="1">
    <location>
        <begin position="256"/>
        <end position="275"/>
    </location>
</feature>
<feature type="transmembrane region" description="Helical" evidence="1">
    <location>
        <begin position="200"/>
        <end position="222"/>
    </location>
</feature>
<dbReference type="InterPro" id="IPR006621">
    <property type="entry name" value="Nose-resist-to-fluoxetine_N"/>
</dbReference>
<dbReference type="Proteomes" id="UP000268350">
    <property type="component" value="Unassembled WGS sequence"/>
</dbReference>